<dbReference type="AlphaFoldDB" id="A0AAU9JN99"/>
<comment type="caution">
    <text evidence="2">The sequence shown here is derived from an EMBL/GenBank/DDBJ whole genome shotgun (WGS) entry which is preliminary data.</text>
</comment>
<evidence type="ECO:0000313" key="3">
    <source>
        <dbReference type="Proteomes" id="UP001162131"/>
    </source>
</evidence>
<accession>A0AAU9JN99</accession>
<name>A0AAU9JN99_9CILI</name>
<gene>
    <name evidence="2" type="ORF">BSTOLATCC_MIC46703</name>
</gene>
<evidence type="ECO:0000256" key="1">
    <source>
        <dbReference type="SAM" id="MobiDB-lite"/>
    </source>
</evidence>
<organism evidence="2 3">
    <name type="scientific">Blepharisma stoltei</name>
    <dbReference type="NCBI Taxonomy" id="1481888"/>
    <lineage>
        <taxon>Eukaryota</taxon>
        <taxon>Sar</taxon>
        <taxon>Alveolata</taxon>
        <taxon>Ciliophora</taxon>
        <taxon>Postciliodesmatophora</taxon>
        <taxon>Heterotrichea</taxon>
        <taxon>Heterotrichida</taxon>
        <taxon>Blepharismidae</taxon>
        <taxon>Blepharisma</taxon>
    </lineage>
</organism>
<keyword evidence="3" id="KW-1185">Reference proteome</keyword>
<dbReference type="Proteomes" id="UP001162131">
    <property type="component" value="Unassembled WGS sequence"/>
</dbReference>
<evidence type="ECO:0000313" key="2">
    <source>
        <dbReference type="EMBL" id="CAG9328712.1"/>
    </source>
</evidence>
<reference evidence="2" key="1">
    <citation type="submission" date="2021-09" db="EMBL/GenBank/DDBJ databases">
        <authorList>
            <consortium name="AG Swart"/>
            <person name="Singh M."/>
            <person name="Singh A."/>
            <person name="Seah K."/>
            <person name="Emmerich C."/>
        </authorList>
    </citation>
    <scope>NUCLEOTIDE SEQUENCE</scope>
    <source>
        <strain evidence="2">ATCC30299</strain>
    </source>
</reference>
<dbReference type="EMBL" id="CAJZBQ010000046">
    <property type="protein sequence ID" value="CAG9328712.1"/>
    <property type="molecule type" value="Genomic_DNA"/>
</dbReference>
<feature type="region of interest" description="Disordered" evidence="1">
    <location>
        <begin position="1"/>
        <end position="44"/>
    </location>
</feature>
<feature type="compositionally biased region" description="Polar residues" evidence="1">
    <location>
        <begin position="1"/>
        <end position="10"/>
    </location>
</feature>
<protein>
    <submittedName>
        <fullName evidence="2">Uncharacterized protein</fullName>
    </submittedName>
</protein>
<proteinExistence type="predicted"/>
<sequence length="97" mass="10351">MGCVTSQTKCAKTAPHVDEINRTTAPRIMAPKAPTLAATPEKETELLPNSLRKLSLFVVGEEASALEESAIPPAISASQLSNQVRTQLQPDPRISIS</sequence>